<keyword evidence="3" id="KW-1185">Reference proteome</keyword>
<dbReference type="NCBIfam" id="TIGR00166">
    <property type="entry name" value="S6"/>
    <property type="match status" value="1"/>
</dbReference>
<dbReference type="GO" id="GO:0003735">
    <property type="term" value="F:structural constituent of ribosome"/>
    <property type="evidence" value="ECO:0007669"/>
    <property type="project" value="EnsemblFungi"/>
</dbReference>
<dbReference type="SUPFAM" id="SSF54995">
    <property type="entry name" value="Ribosomal protein S6"/>
    <property type="match status" value="1"/>
</dbReference>
<dbReference type="InterPro" id="IPR000529">
    <property type="entry name" value="Ribosomal_bS6"/>
</dbReference>
<dbReference type="RefSeq" id="XP_022460378.1">
    <property type="nucleotide sequence ID" value="XM_022601098.1"/>
</dbReference>
<dbReference type="PANTHER" id="PTHR21011">
    <property type="entry name" value="MITOCHONDRIAL 28S RIBOSOMAL PROTEIN S6"/>
    <property type="match status" value="1"/>
</dbReference>
<sequence>MNSNSFSSVSKTIGKMVVENRGVLRKVISLGVNPLPKIMRKAGDGHFQGSQFLMLFDSSATVQSEILRSLRNDPRVLRVNVFKVNDSTNLNVASSVERARASF</sequence>
<protein>
    <submittedName>
        <fullName evidence="2">Uncharacterized protein</fullName>
    </submittedName>
</protein>
<dbReference type="STRING" id="1382522.W6MPX6"/>
<evidence type="ECO:0000256" key="1">
    <source>
        <dbReference type="ARBA" id="ARBA00009512"/>
    </source>
</evidence>
<dbReference type="HOGENOM" id="CLU_126331_3_0_1"/>
<dbReference type="EMBL" id="HG793129">
    <property type="protein sequence ID" value="CDK28388.1"/>
    <property type="molecule type" value="Genomic_DNA"/>
</dbReference>
<evidence type="ECO:0000313" key="2">
    <source>
        <dbReference type="EMBL" id="CDK28388.1"/>
    </source>
</evidence>
<gene>
    <name evidence="2" type="ORF">KUCA_T00004370001</name>
</gene>
<dbReference type="Pfam" id="PF01250">
    <property type="entry name" value="Ribosomal_S6"/>
    <property type="match status" value="1"/>
</dbReference>
<dbReference type="OrthoDB" id="10259681at2759"/>
<dbReference type="Gene3D" id="3.30.70.60">
    <property type="match status" value="1"/>
</dbReference>
<proteinExistence type="inferred from homology"/>
<dbReference type="AlphaFoldDB" id="W6MPX6"/>
<reference evidence="2" key="1">
    <citation type="submission" date="2013-12" db="EMBL/GenBank/DDBJ databases">
        <authorList>
            <person name="Genoscope - CEA"/>
        </authorList>
    </citation>
    <scope>NUCLEOTIDE SEQUENCE</scope>
    <source>
        <strain evidence="2">CBS 1993</strain>
    </source>
</reference>
<dbReference type="PANTHER" id="PTHR21011:SF1">
    <property type="entry name" value="SMALL RIBOSOMAL SUBUNIT PROTEIN BS6M"/>
    <property type="match status" value="1"/>
</dbReference>
<organism evidence="2 3">
    <name type="scientific">Kuraishia capsulata CBS 1993</name>
    <dbReference type="NCBI Taxonomy" id="1382522"/>
    <lineage>
        <taxon>Eukaryota</taxon>
        <taxon>Fungi</taxon>
        <taxon>Dikarya</taxon>
        <taxon>Ascomycota</taxon>
        <taxon>Saccharomycotina</taxon>
        <taxon>Pichiomycetes</taxon>
        <taxon>Pichiales</taxon>
        <taxon>Pichiaceae</taxon>
        <taxon>Kuraishia</taxon>
    </lineage>
</organism>
<reference evidence="2" key="2">
    <citation type="submission" date="2014-02" db="EMBL/GenBank/DDBJ databases">
        <title>Complete DNA sequence of /Kuraishia capsulata/ illustrates novel genomic features among budding yeasts (/Saccharomycotina/).</title>
        <authorList>
            <person name="Morales L."/>
            <person name="Noel B."/>
            <person name="Porcel B."/>
            <person name="Marcet-Houben M."/>
            <person name="Hullo M-F."/>
            <person name="Sacerdot C."/>
            <person name="Tekaia F."/>
            <person name="Leh-Louis V."/>
            <person name="Despons L."/>
            <person name="Khanna V."/>
            <person name="Aury J-M."/>
            <person name="Barbe V."/>
            <person name="Couloux A."/>
            <person name="Labadie K."/>
            <person name="Pelletier E."/>
            <person name="Souciet J-L."/>
            <person name="Boekhout T."/>
            <person name="Gabaldon T."/>
            <person name="Wincker P."/>
            <person name="Dujon B."/>
        </authorList>
    </citation>
    <scope>NUCLEOTIDE SEQUENCE</scope>
    <source>
        <strain evidence="2">CBS 1993</strain>
    </source>
</reference>
<dbReference type="GeneID" id="34521766"/>
<evidence type="ECO:0000313" key="3">
    <source>
        <dbReference type="Proteomes" id="UP000019384"/>
    </source>
</evidence>
<accession>W6MPX6</accession>
<name>W6MPX6_9ASCO</name>
<comment type="similarity">
    <text evidence="1">Belongs to the bacterial ribosomal protein bS6 family.</text>
</comment>
<dbReference type="GO" id="GO:0006412">
    <property type="term" value="P:translation"/>
    <property type="evidence" value="ECO:0007669"/>
    <property type="project" value="InterPro"/>
</dbReference>
<dbReference type="CDD" id="cd15465">
    <property type="entry name" value="bS6_mito"/>
    <property type="match status" value="1"/>
</dbReference>
<dbReference type="GO" id="GO:0005763">
    <property type="term" value="C:mitochondrial small ribosomal subunit"/>
    <property type="evidence" value="ECO:0007669"/>
    <property type="project" value="EnsemblFungi"/>
</dbReference>
<dbReference type="InterPro" id="IPR035980">
    <property type="entry name" value="Ribosomal_bS6_sf"/>
</dbReference>
<dbReference type="InterPro" id="IPR014717">
    <property type="entry name" value="Transl_elong_EF1B/ribsomal_bS6"/>
</dbReference>
<dbReference type="Proteomes" id="UP000019384">
    <property type="component" value="Unassembled WGS sequence"/>
</dbReference>
<dbReference type="GO" id="GO:0070181">
    <property type="term" value="F:small ribosomal subunit rRNA binding"/>
    <property type="evidence" value="ECO:0007669"/>
    <property type="project" value="TreeGrafter"/>
</dbReference>